<dbReference type="PANTHER" id="PTHR36439">
    <property type="entry name" value="BLL4334 PROTEIN"/>
    <property type="match status" value="1"/>
</dbReference>
<comment type="caution">
    <text evidence="1">The sequence shown here is derived from an EMBL/GenBank/DDBJ whole genome shotgun (WGS) entry which is preliminary data.</text>
</comment>
<dbReference type="Gene3D" id="3.30.70.1260">
    <property type="entry name" value="bacterial protein sp0830 like"/>
    <property type="match status" value="1"/>
</dbReference>
<dbReference type="Gene3D" id="3.30.70.1280">
    <property type="entry name" value="SP0830-like domains"/>
    <property type="match status" value="1"/>
</dbReference>
<dbReference type="EMBL" id="FXUF01000026">
    <property type="protein sequence ID" value="SMP72154.1"/>
    <property type="molecule type" value="Genomic_DNA"/>
</dbReference>
<sequence>MVYVALLRGINVGGNNKIPMMELKKIFEKTNMQSVTTYINSGNVVFKDVAHSKYELEALLHQAILAGTQLEISVLVRNLDDYAALMAKLPPHWKNDGEMKSDVLFLSGSVDREEILGELTIKPDIDRVLYVSGAILWSVDRKNAARSGLLKVVGSALYHQMTIRNVNTTRKIFEIMNRT</sequence>
<dbReference type="Proteomes" id="UP001158066">
    <property type="component" value="Unassembled WGS sequence"/>
</dbReference>
<evidence type="ECO:0000313" key="2">
    <source>
        <dbReference type="Proteomes" id="UP001158066"/>
    </source>
</evidence>
<gene>
    <name evidence="1" type="ORF">SAMN06296020_1267</name>
</gene>
<dbReference type="PANTHER" id="PTHR36439:SF1">
    <property type="entry name" value="DUF1697 DOMAIN-CONTAINING PROTEIN"/>
    <property type="match status" value="1"/>
</dbReference>
<dbReference type="PIRSF" id="PIRSF008502">
    <property type="entry name" value="UCP008502"/>
    <property type="match status" value="1"/>
</dbReference>
<proteinExistence type="predicted"/>
<name>A0AA45X0G0_9CLOT</name>
<evidence type="ECO:0000313" key="1">
    <source>
        <dbReference type="EMBL" id="SMP72154.1"/>
    </source>
</evidence>
<dbReference type="AlphaFoldDB" id="A0AA45X0G0"/>
<keyword evidence="2" id="KW-1185">Reference proteome</keyword>
<dbReference type="Pfam" id="PF08002">
    <property type="entry name" value="DUF1697"/>
    <property type="match status" value="1"/>
</dbReference>
<dbReference type="RefSeq" id="WP_283410897.1">
    <property type="nucleotide sequence ID" value="NZ_FXUF01000026.1"/>
</dbReference>
<accession>A0AA45X0G0</accession>
<organism evidence="1 2">
    <name type="scientific">Anoxynatronum buryatiense</name>
    <dbReference type="NCBI Taxonomy" id="489973"/>
    <lineage>
        <taxon>Bacteria</taxon>
        <taxon>Bacillati</taxon>
        <taxon>Bacillota</taxon>
        <taxon>Clostridia</taxon>
        <taxon>Eubacteriales</taxon>
        <taxon>Clostridiaceae</taxon>
        <taxon>Anoxynatronum</taxon>
    </lineage>
</organism>
<reference evidence="1" key="1">
    <citation type="submission" date="2017-05" db="EMBL/GenBank/DDBJ databases">
        <authorList>
            <person name="Varghese N."/>
            <person name="Submissions S."/>
        </authorList>
    </citation>
    <scope>NUCLEOTIDE SEQUENCE</scope>
    <source>
        <strain evidence="1">Su22</strain>
    </source>
</reference>
<protein>
    <submittedName>
        <fullName evidence="1">Uncharacterized conserved protein, DUF1697 family</fullName>
    </submittedName>
</protein>
<dbReference type="SUPFAM" id="SSF160379">
    <property type="entry name" value="SP0830-like"/>
    <property type="match status" value="1"/>
</dbReference>
<dbReference type="InterPro" id="IPR012545">
    <property type="entry name" value="DUF1697"/>
</dbReference>